<dbReference type="EMBL" id="MU530082">
    <property type="protein sequence ID" value="KAI5630138.1"/>
    <property type="molecule type" value="Genomic_DNA"/>
</dbReference>
<evidence type="ECO:0000256" key="4">
    <source>
        <dbReference type="ARBA" id="ARBA00023319"/>
    </source>
</evidence>
<keyword evidence="1 6" id="KW-0732">Signal</keyword>
<dbReference type="PANTHER" id="PTHR19367">
    <property type="entry name" value="T-CELL RECEPTOR ALPHA CHAIN V REGION"/>
    <property type="match status" value="1"/>
</dbReference>
<evidence type="ECO:0000256" key="1">
    <source>
        <dbReference type="ARBA" id="ARBA00022729"/>
    </source>
</evidence>
<dbReference type="AlphaFoldDB" id="A0AAD5B7M8"/>
<feature type="domain" description="Ig-like" evidence="7">
    <location>
        <begin position="143"/>
        <end position="241"/>
    </location>
</feature>
<dbReference type="GO" id="GO:0002250">
    <property type="term" value="P:adaptive immune response"/>
    <property type="evidence" value="ECO:0007669"/>
    <property type="project" value="UniProtKB-KW"/>
</dbReference>
<evidence type="ECO:0000313" key="9">
    <source>
        <dbReference type="Proteomes" id="UP001205998"/>
    </source>
</evidence>
<dbReference type="InterPro" id="IPR036179">
    <property type="entry name" value="Ig-like_dom_sf"/>
</dbReference>
<comment type="caution">
    <text evidence="8">The sequence shown here is derived from an EMBL/GenBank/DDBJ whole genome shotgun (WGS) entry which is preliminary data.</text>
</comment>
<evidence type="ECO:0000256" key="2">
    <source>
        <dbReference type="ARBA" id="ARBA00023130"/>
    </source>
</evidence>
<dbReference type="SUPFAM" id="SSF48726">
    <property type="entry name" value="Immunoglobulin"/>
    <property type="match status" value="2"/>
</dbReference>
<dbReference type="PROSITE" id="PS50835">
    <property type="entry name" value="IG_LIKE"/>
    <property type="match status" value="1"/>
</dbReference>
<proteinExistence type="predicted"/>
<dbReference type="Gene3D" id="2.60.40.10">
    <property type="entry name" value="Immunoglobulins"/>
    <property type="match status" value="2"/>
</dbReference>
<keyword evidence="3" id="KW-0675">Receptor</keyword>
<organism evidence="8 9">
    <name type="scientific">Silurus asotus</name>
    <name type="common">Amur catfish</name>
    <name type="synonym">Parasilurus asotus</name>
    <dbReference type="NCBI Taxonomy" id="30991"/>
    <lineage>
        <taxon>Eukaryota</taxon>
        <taxon>Metazoa</taxon>
        <taxon>Chordata</taxon>
        <taxon>Craniata</taxon>
        <taxon>Vertebrata</taxon>
        <taxon>Euteleostomi</taxon>
        <taxon>Actinopterygii</taxon>
        <taxon>Neopterygii</taxon>
        <taxon>Teleostei</taxon>
        <taxon>Ostariophysi</taxon>
        <taxon>Siluriformes</taxon>
        <taxon>Siluridae</taxon>
        <taxon>Silurus</taxon>
    </lineage>
</organism>
<dbReference type="GO" id="GO:0042101">
    <property type="term" value="C:T cell receptor complex"/>
    <property type="evidence" value="ECO:0007669"/>
    <property type="project" value="UniProtKB-KW"/>
</dbReference>
<feature type="signal peptide" evidence="6">
    <location>
        <begin position="1"/>
        <end position="19"/>
    </location>
</feature>
<name>A0AAD5B7M8_SILAS</name>
<dbReference type="SMART" id="SM00406">
    <property type="entry name" value="IGv"/>
    <property type="match status" value="1"/>
</dbReference>
<evidence type="ECO:0000313" key="8">
    <source>
        <dbReference type="EMBL" id="KAI5630138.1"/>
    </source>
</evidence>
<dbReference type="InterPro" id="IPR013783">
    <property type="entry name" value="Ig-like_fold"/>
</dbReference>
<keyword evidence="2" id="KW-1064">Adaptive immunity</keyword>
<protein>
    <recommendedName>
        <fullName evidence="7">Ig-like domain-containing protein</fullName>
    </recommendedName>
</protein>
<keyword evidence="4" id="KW-0393">Immunoglobulin domain</keyword>
<dbReference type="InterPro" id="IPR051287">
    <property type="entry name" value="TCR_variable_region"/>
</dbReference>
<dbReference type="SMART" id="SM00409">
    <property type="entry name" value="IG"/>
    <property type="match status" value="1"/>
</dbReference>
<dbReference type="PANTHER" id="PTHR19367:SF18">
    <property type="entry name" value="T CELL RECEPTOR ALPHA VARIABLE 16"/>
    <property type="match status" value="1"/>
</dbReference>
<accession>A0AAD5B7M8</accession>
<sequence>MLFLFLLFLTVADIAGSFADKIGPTDEDGNIIGKETDTVTLKCSYESGSEYIRLFWYKQNPNSTPQFLLYKGARDPLLGCSYTGLGVSDSYSDSRADSIKPLFTHMTEKMLLCPAATKTTVALYIMCNVVQIIAGAAGSSITPEQTIISSPEGSNTTLTCTYDQSANRLYWYRQKPRLGPEFLIMILVSTNHVTKADQLDPRLSIRQKNGKVDLEIFPAAVSDSALYYCAMEPTVTQNSYTLYKN</sequence>
<evidence type="ECO:0000259" key="7">
    <source>
        <dbReference type="PROSITE" id="PS50835"/>
    </source>
</evidence>
<evidence type="ECO:0000256" key="3">
    <source>
        <dbReference type="ARBA" id="ARBA00023170"/>
    </source>
</evidence>
<evidence type="ECO:0000256" key="5">
    <source>
        <dbReference type="ARBA" id="ARBA00043266"/>
    </source>
</evidence>
<dbReference type="InterPro" id="IPR013106">
    <property type="entry name" value="Ig_V-set"/>
</dbReference>
<dbReference type="Proteomes" id="UP001205998">
    <property type="component" value="Unassembled WGS sequence"/>
</dbReference>
<keyword evidence="5" id="KW-0391">Immunity</keyword>
<dbReference type="InterPro" id="IPR007110">
    <property type="entry name" value="Ig-like_dom"/>
</dbReference>
<gene>
    <name evidence="8" type="ORF">C0J50_7693</name>
</gene>
<evidence type="ECO:0000256" key="6">
    <source>
        <dbReference type="SAM" id="SignalP"/>
    </source>
</evidence>
<dbReference type="Pfam" id="PF07686">
    <property type="entry name" value="V-set"/>
    <property type="match status" value="1"/>
</dbReference>
<keyword evidence="5" id="KW-1279">T cell receptor</keyword>
<reference evidence="8" key="1">
    <citation type="submission" date="2018-07" db="EMBL/GenBank/DDBJ databases">
        <title>Comparative genomics of catfishes provides insights into carnivory and benthic adaptation.</title>
        <authorList>
            <person name="Zhang Y."/>
            <person name="Wang D."/>
            <person name="Peng Z."/>
            <person name="Zheng S."/>
            <person name="Shao F."/>
            <person name="Tao W."/>
        </authorList>
    </citation>
    <scope>NUCLEOTIDE SEQUENCE</scope>
    <source>
        <strain evidence="8">Chongqing</strain>
    </source>
</reference>
<keyword evidence="9" id="KW-1185">Reference proteome</keyword>
<dbReference type="InterPro" id="IPR003599">
    <property type="entry name" value="Ig_sub"/>
</dbReference>
<feature type="chain" id="PRO_5042102688" description="Ig-like domain-containing protein" evidence="6">
    <location>
        <begin position="20"/>
        <end position="245"/>
    </location>
</feature>